<dbReference type="PANTHER" id="PTHR33204">
    <property type="entry name" value="TRANSCRIPTIONAL REGULATOR, MARR FAMILY"/>
    <property type="match status" value="1"/>
</dbReference>
<feature type="domain" description="HTH hxlR-type" evidence="4">
    <location>
        <begin position="25"/>
        <end position="110"/>
    </location>
</feature>
<dbReference type="Proteomes" id="UP001064971">
    <property type="component" value="Plasmid pDAETH-1"/>
</dbReference>
<dbReference type="Gene3D" id="1.10.10.10">
    <property type="entry name" value="Winged helix-like DNA-binding domain superfamily/Winged helix DNA-binding domain"/>
    <property type="match status" value="1"/>
</dbReference>
<gene>
    <name evidence="5" type="ORF">DAETH_37820</name>
</gene>
<dbReference type="Pfam" id="PF01638">
    <property type="entry name" value="HxlR"/>
    <property type="match status" value="1"/>
</dbReference>
<evidence type="ECO:0000259" key="4">
    <source>
        <dbReference type="Pfam" id="PF01638"/>
    </source>
</evidence>
<evidence type="ECO:0000313" key="5">
    <source>
        <dbReference type="EMBL" id="BDP43813.1"/>
    </source>
</evidence>
<sequence length="126" mass="14169">METTLPLYEPDVLNVNCRSRLAFDVVSDKWTPLVVYALRRGGRRYNQLRRDVGGVSAKMLSQSLRRLEADGLVERRVTPAVPPEVEYRLTPLGSTLLTPISVLVAWAEDHYLDVERHRAAGGATRP</sequence>
<evidence type="ECO:0000313" key="6">
    <source>
        <dbReference type="Proteomes" id="UP001064971"/>
    </source>
</evidence>
<evidence type="ECO:0000256" key="3">
    <source>
        <dbReference type="ARBA" id="ARBA00023163"/>
    </source>
</evidence>
<geneLocation type="plasmid" evidence="5 6">
    <name>pDAETH-1</name>
</geneLocation>
<protein>
    <submittedName>
        <fullName evidence="5">HxlR family transcriptional regulator</fullName>
    </submittedName>
</protein>
<dbReference type="InterPro" id="IPR036388">
    <property type="entry name" value="WH-like_DNA-bd_sf"/>
</dbReference>
<keyword evidence="6" id="KW-1185">Reference proteome</keyword>
<dbReference type="EMBL" id="AP026561">
    <property type="protein sequence ID" value="BDP43813.1"/>
    <property type="molecule type" value="Genomic_DNA"/>
</dbReference>
<keyword evidence="2" id="KW-0238">DNA-binding</keyword>
<dbReference type="CDD" id="cd00090">
    <property type="entry name" value="HTH_ARSR"/>
    <property type="match status" value="1"/>
</dbReference>
<accession>A0ABN6RKI3</accession>
<dbReference type="SUPFAM" id="SSF46785">
    <property type="entry name" value="Winged helix' DNA-binding domain"/>
    <property type="match status" value="1"/>
</dbReference>
<evidence type="ECO:0000256" key="2">
    <source>
        <dbReference type="ARBA" id="ARBA00023125"/>
    </source>
</evidence>
<dbReference type="InterPro" id="IPR002577">
    <property type="entry name" value="HTH_HxlR"/>
</dbReference>
<organism evidence="5 6">
    <name type="scientific">Deinococcus aetherius</name>
    <dbReference type="NCBI Taxonomy" id="200252"/>
    <lineage>
        <taxon>Bacteria</taxon>
        <taxon>Thermotogati</taxon>
        <taxon>Deinococcota</taxon>
        <taxon>Deinococci</taxon>
        <taxon>Deinococcales</taxon>
        <taxon>Deinococcaceae</taxon>
        <taxon>Deinococcus</taxon>
    </lineage>
</organism>
<dbReference type="PANTHER" id="PTHR33204:SF18">
    <property type="entry name" value="TRANSCRIPTIONAL REGULATORY PROTEIN"/>
    <property type="match status" value="1"/>
</dbReference>
<keyword evidence="5" id="KW-0614">Plasmid</keyword>
<dbReference type="InterPro" id="IPR036390">
    <property type="entry name" value="WH_DNA-bd_sf"/>
</dbReference>
<reference evidence="5" key="1">
    <citation type="submission" date="2022-07" db="EMBL/GenBank/DDBJ databases">
        <title>Complete Genome Sequence of the Radioresistant Bacterium Deinococcus aetherius ST0316, Isolated from the Air Dust collected in Lower Stratosphere above Japan.</title>
        <authorList>
            <person name="Satoh K."/>
            <person name="Hagiwara K."/>
            <person name="Katsumata K."/>
            <person name="Kubo A."/>
            <person name="Yokobori S."/>
            <person name="Yamagishi A."/>
            <person name="Oono Y."/>
            <person name="Narumi I."/>
        </authorList>
    </citation>
    <scope>NUCLEOTIDE SEQUENCE</scope>
    <source>
        <strain evidence="5">ST0316</strain>
        <plasmid evidence="5">pDAETH-1</plasmid>
    </source>
</reference>
<keyword evidence="3" id="KW-0804">Transcription</keyword>
<dbReference type="RefSeq" id="WP_264777656.1">
    <property type="nucleotide sequence ID" value="NZ_AP026561.1"/>
</dbReference>
<keyword evidence="1" id="KW-0805">Transcription regulation</keyword>
<evidence type="ECO:0000256" key="1">
    <source>
        <dbReference type="ARBA" id="ARBA00023015"/>
    </source>
</evidence>
<proteinExistence type="predicted"/>
<name>A0ABN6RKI3_9DEIO</name>
<dbReference type="InterPro" id="IPR011991">
    <property type="entry name" value="ArsR-like_HTH"/>
</dbReference>